<evidence type="ECO:0000313" key="2">
    <source>
        <dbReference type="Proteomes" id="UP000823388"/>
    </source>
</evidence>
<comment type="caution">
    <text evidence="1">The sequence shown here is derived from an EMBL/GenBank/DDBJ whole genome shotgun (WGS) entry which is preliminary data.</text>
</comment>
<sequence length="121" mass="12676">MPRVKAAAANGVAGWLPPPSQHCSPKIWKEALSPYFQKPHPHGGGYIRGAFDAAAVVIQIHGSGHLRLSCNLLQRLPLLGRAASWCEEGCEQVTGDCGTQSLVVVVAAAAAMATAISCFMP</sequence>
<keyword evidence="2" id="KW-1185">Reference proteome</keyword>
<dbReference type="Proteomes" id="UP000823388">
    <property type="component" value="Chromosome 8K"/>
</dbReference>
<evidence type="ECO:0000313" key="1">
    <source>
        <dbReference type="EMBL" id="KAG2561387.1"/>
    </source>
</evidence>
<dbReference type="AlphaFoldDB" id="A0A8T0PGF9"/>
<accession>A0A8T0PGF9</accession>
<protein>
    <submittedName>
        <fullName evidence="1">Uncharacterized protein</fullName>
    </submittedName>
</protein>
<dbReference type="EMBL" id="CM029051">
    <property type="protein sequence ID" value="KAG2561387.1"/>
    <property type="molecule type" value="Genomic_DNA"/>
</dbReference>
<proteinExistence type="predicted"/>
<reference evidence="1" key="1">
    <citation type="submission" date="2020-05" db="EMBL/GenBank/DDBJ databases">
        <title>WGS assembly of Panicum virgatum.</title>
        <authorList>
            <person name="Lovell J.T."/>
            <person name="Jenkins J."/>
            <person name="Shu S."/>
            <person name="Juenger T.E."/>
            <person name="Schmutz J."/>
        </authorList>
    </citation>
    <scope>NUCLEOTIDE SEQUENCE</scope>
    <source>
        <strain evidence="1">AP13</strain>
    </source>
</reference>
<gene>
    <name evidence="1" type="ORF">PVAP13_8KG157801</name>
</gene>
<name>A0A8T0PGF9_PANVG</name>
<organism evidence="1 2">
    <name type="scientific">Panicum virgatum</name>
    <name type="common">Blackwell switchgrass</name>
    <dbReference type="NCBI Taxonomy" id="38727"/>
    <lineage>
        <taxon>Eukaryota</taxon>
        <taxon>Viridiplantae</taxon>
        <taxon>Streptophyta</taxon>
        <taxon>Embryophyta</taxon>
        <taxon>Tracheophyta</taxon>
        <taxon>Spermatophyta</taxon>
        <taxon>Magnoliopsida</taxon>
        <taxon>Liliopsida</taxon>
        <taxon>Poales</taxon>
        <taxon>Poaceae</taxon>
        <taxon>PACMAD clade</taxon>
        <taxon>Panicoideae</taxon>
        <taxon>Panicodae</taxon>
        <taxon>Paniceae</taxon>
        <taxon>Panicinae</taxon>
        <taxon>Panicum</taxon>
        <taxon>Panicum sect. Hiantes</taxon>
    </lineage>
</organism>